<protein>
    <submittedName>
        <fullName evidence="5">ABC-2 type transport system ATP-binding protein</fullName>
    </submittedName>
</protein>
<dbReference type="InterPro" id="IPR003439">
    <property type="entry name" value="ABC_transporter-like_ATP-bd"/>
</dbReference>
<evidence type="ECO:0000313" key="5">
    <source>
        <dbReference type="EMBL" id="SMB88784.1"/>
    </source>
</evidence>
<dbReference type="InterPro" id="IPR003593">
    <property type="entry name" value="AAA+_ATPase"/>
</dbReference>
<keyword evidence="2" id="KW-0547">Nucleotide-binding</keyword>
<dbReference type="InterPro" id="IPR017871">
    <property type="entry name" value="ABC_transporter-like_CS"/>
</dbReference>
<dbReference type="STRING" id="695939.SAMN00790413_00179"/>
<dbReference type="GO" id="GO:0016887">
    <property type="term" value="F:ATP hydrolysis activity"/>
    <property type="evidence" value="ECO:0007669"/>
    <property type="project" value="InterPro"/>
</dbReference>
<evidence type="ECO:0000256" key="1">
    <source>
        <dbReference type="ARBA" id="ARBA00022448"/>
    </source>
</evidence>
<sequence length="297" mass="30999">MTGAAIELSGVGKTFGRVQALQGLDLEVRPGELTALLGPNGAGKTTAIGLMLGLLRPTAGAVRVLGGDPRDATTRAQVGSMPQESALPAALTVREAVTLFARMYPSPLPVDETLALADLLPLGGRRAGALSGGQARRLAFALAMVGNPAVLYLDEPTTGMDAGSRQGFWAAVERLKRGGRTILLTTHYLEEAERTADRVVVMNAGRILADGTPGALRSSIATSHVRFQSDLVLTELQHLPGVEGAEVDERGHATLTTRTPEALLTALVQSGTPFSQLEVTRASLEDAFMSLTGSVKA</sequence>
<dbReference type="EMBL" id="FWWU01000009">
    <property type="protein sequence ID" value="SMB88784.1"/>
    <property type="molecule type" value="Genomic_DNA"/>
</dbReference>
<evidence type="ECO:0000256" key="2">
    <source>
        <dbReference type="ARBA" id="ARBA00022741"/>
    </source>
</evidence>
<dbReference type="Gene3D" id="3.40.50.300">
    <property type="entry name" value="P-loop containing nucleotide triphosphate hydrolases"/>
    <property type="match status" value="1"/>
</dbReference>
<dbReference type="RefSeq" id="WP_084047899.1">
    <property type="nucleotide sequence ID" value="NZ_FWWU01000009.1"/>
</dbReference>
<dbReference type="PANTHER" id="PTHR42711:SF17">
    <property type="entry name" value="ABC TRANSPORTER ATP-BINDING PROTEIN"/>
    <property type="match status" value="1"/>
</dbReference>
<reference evidence="5 6" key="1">
    <citation type="submission" date="2017-04" db="EMBL/GenBank/DDBJ databases">
        <authorList>
            <person name="Afonso C.L."/>
            <person name="Miller P.J."/>
            <person name="Scott M.A."/>
            <person name="Spackman E."/>
            <person name="Goraichik I."/>
            <person name="Dimitrov K.M."/>
            <person name="Suarez D.L."/>
            <person name="Swayne D.E."/>
        </authorList>
    </citation>
    <scope>NUCLEOTIDE SEQUENCE [LARGE SCALE GENOMIC DNA]</scope>
    <source>
        <strain evidence="5 6">KR-140</strain>
    </source>
</reference>
<evidence type="ECO:0000313" key="6">
    <source>
        <dbReference type="Proteomes" id="UP000192582"/>
    </source>
</evidence>
<dbReference type="InterPro" id="IPR027417">
    <property type="entry name" value="P-loop_NTPase"/>
</dbReference>
<dbReference type="SUPFAM" id="SSF52540">
    <property type="entry name" value="P-loop containing nucleoside triphosphate hydrolases"/>
    <property type="match status" value="1"/>
</dbReference>
<organism evidence="5 6">
    <name type="scientific">Deinococcus hopiensis KR-140</name>
    <dbReference type="NCBI Taxonomy" id="695939"/>
    <lineage>
        <taxon>Bacteria</taxon>
        <taxon>Thermotogati</taxon>
        <taxon>Deinococcota</taxon>
        <taxon>Deinococci</taxon>
        <taxon>Deinococcales</taxon>
        <taxon>Deinococcaceae</taxon>
        <taxon>Deinococcus</taxon>
    </lineage>
</organism>
<evidence type="ECO:0000256" key="3">
    <source>
        <dbReference type="ARBA" id="ARBA00022840"/>
    </source>
</evidence>
<proteinExistence type="predicted"/>
<keyword evidence="3 5" id="KW-0067">ATP-binding</keyword>
<evidence type="ECO:0000259" key="4">
    <source>
        <dbReference type="PROSITE" id="PS50893"/>
    </source>
</evidence>
<keyword evidence="1" id="KW-0813">Transport</keyword>
<gene>
    <name evidence="5" type="ORF">SAMN00790413_00179</name>
</gene>
<dbReference type="InterPro" id="IPR050763">
    <property type="entry name" value="ABC_transporter_ATP-binding"/>
</dbReference>
<dbReference type="CDD" id="cd03230">
    <property type="entry name" value="ABC_DR_subfamily_A"/>
    <property type="match status" value="1"/>
</dbReference>
<dbReference type="Proteomes" id="UP000192582">
    <property type="component" value="Unassembled WGS sequence"/>
</dbReference>
<dbReference type="AlphaFoldDB" id="A0A1W1V707"/>
<accession>A0A1W1V707</accession>
<dbReference type="PROSITE" id="PS00211">
    <property type="entry name" value="ABC_TRANSPORTER_1"/>
    <property type="match status" value="1"/>
</dbReference>
<keyword evidence="6" id="KW-1185">Reference proteome</keyword>
<dbReference type="SMART" id="SM00382">
    <property type="entry name" value="AAA"/>
    <property type="match status" value="1"/>
</dbReference>
<dbReference type="GO" id="GO:0005524">
    <property type="term" value="F:ATP binding"/>
    <property type="evidence" value="ECO:0007669"/>
    <property type="project" value="UniProtKB-KW"/>
</dbReference>
<name>A0A1W1V707_9DEIO</name>
<feature type="domain" description="ABC transporter" evidence="4">
    <location>
        <begin position="6"/>
        <end position="229"/>
    </location>
</feature>
<dbReference type="PANTHER" id="PTHR42711">
    <property type="entry name" value="ABC TRANSPORTER ATP-BINDING PROTEIN"/>
    <property type="match status" value="1"/>
</dbReference>
<dbReference type="OrthoDB" id="2290519at2"/>
<dbReference type="PROSITE" id="PS50893">
    <property type="entry name" value="ABC_TRANSPORTER_2"/>
    <property type="match status" value="1"/>
</dbReference>
<dbReference type="Pfam" id="PF00005">
    <property type="entry name" value="ABC_tran"/>
    <property type="match status" value="1"/>
</dbReference>